<comment type="cofactor">
    <cofactor evidence="1">
        <name>FAD</name>
        <dbReference type="ChEBI" id="CHEBI:57692"/>
    </cofactor>
</comment>
<comment type="caution">
    <text evidence="10">The sequence shown here is derived from an EMBL/GenBank/DDBJ whole genome shotgun (WGS) entry which is preliminary data.</text>
</comment>
<sequence length="657" mass="72504">MARIGVFVCHCGENIARTVDVEKVAEFASKLPGVVYSTHYVYMCSEPGQKLIRDAIAEKNLTGVVVAACSPHLHERTFRKACQMAGLNPYLCEMANIREHCSWVHRDREVATEKAKELVAFIVEKVKRNKPLKPVRLPVTKRALVIGGGIAGIQAALDLAEAGVPVTLVEKQPSIGGNMARLSETFPTLDCAQCILTPRMVEVKQHPNIELLTYSEVVDVSGYVGNFKVKILRKPRYVREDLCTGCGDCAAACPVDVPNEFDRNLSWRKAVYLPFPQAVPQVYTIDAEHCLNTPRMFPLVCERCYQACVPKAINYDDQPQIIEREVGAIILATGYELYPPEKVREYGYGKHPDIVDSLEFERLLSASGPTGGEIHRPSDGKVPKEVVFIQCVGSRDPANGVPYCSKICCMYTAKHALLYKRKVPDGRAYIFYMDIRAGGKGYEEFIRRVMEEERVLYIRGRVAKVIPENGKLLVEGIDTLSGQRIEIAADMVVLAMAITSNSNELVQKLRVATDEYGFAQEAHPKLRPVETLTSGVFVAGVIQGPKDIPETVAQASGAAAKALTLLTKDVLEREPTIAQVNEQTCVGCFECQRVCPYGAIERREIRDRQGNLIKVVARVNEGVCEGCGACVVACRNKSMDLAGFAEEQIFAELAAVM</sequence>
<dbReference type="PANTHER" id="PTHR43498:SF1">
    <property type="entry name" value="COB--COM HETERODISULFIDE REDUCTASE IRON-SULFUR SUBUNIT A"/>
    <property type="match status" value="1"/>
</dbReference>
<evidence type="ECO:0000256" key="4">
    <source>
        <dbReference type="ARBA" id="ARBA00022723"/>
    </source>
</evidence>
<evidence type="ECO:0000256" key="1">
    <source>
        <dbReference type="ARBA" id="ARBA00001974"/>
    </source>
</evidence>
<keyword evidence="5" id="KW-0274">FAD</keyword>
<dbReference type="Proteomes" id="UP001204798">
    <property type="component" value="Unassembled WGS sequence"/>
</dbReference>
<dbReference type="Gene3D" id="3.40.50.720">
    <property type="entry name" value="NAD(P)-binding Rossmann-like Domain"/>
    <property type="match status" value="1"/>
</dbReference>
<gene>
    <name evidence="10" type="ORF">M2350_001848</name>
</gene>
<dbReference type="Pfam" id="PF12831">
    <property type="entry name" value="FAD_oxidored"/>
    <property type="match status" value="1"/>
</dbReference>
<evidence type="ECO:0000259" key="9">
    <source>
        <dbReference type="PROSITE" id="PS51379"/>
    </source>
</evidence>
<dbReference type="GO" id="GO:0051912">
    <property type="term" value="F:CoB--CoM heterodisulfide reductase activity"/>
    <property type="evidence" value="ECO:0007669"/>
    <property type="project" value="UniProtKB-EC"/>
</dbReference>
<feature type="domain" description="4Fe-4S ferredoxin-type" evidence="9">
    <location>
        <begin position="234"/>
        <end position="264"/>
    </location>
</feature>
<name>A0ABT2ERA8_9BACT</name>
<dbReference type="PROSITE" id="PS00198">
    <property type="entry name" value="4FE4S_FER_1"/>
    <property type="match status" value="2"/>
</dbReference>
<keyword evidence="3" id="KW-0004">4Fe-4S</keyword>
<evidence type="ECO:0000256" key="2">
    <source>
        <dbReference type="ARBA" id="ARBA00006561"/>
    </source>
</evidence>
<evidence type="ECO:0000256" key="3">
    <source>
        <dbReference type="ARBA" id="ARBA00022485"/>
    </source>
</evidence>
<dbReference type="PANTHER" id="PTHR43498">
    <property type="entry name" value="FERREDOXIN:COB-COM HETERODISULFIDE REDUCTASE SUBUNIT A"/>
    <property type="match status" value="1"/>
</dbReference>
<evidence type="ECO:0000256" key="8">
    <source>
        <dbReference type="ARBA" id="ARBA00023014"/>
    </source>
</evidence>
<evidence type="ECO:0000313" key="11">
    <source>
        <dbReference type="Proteomes" id="UP001204798"/>
    </source>
</evidence>
<dbReference type="Pfam" id="PF12838">
    <property type="entry name" value="Fer4_7"/>
    <property type="match status" value="1"/>
</dbReference>
<keyword evidence="11" id="KW-1185">Reference proteome</keyword>
<dbReference type="Pfam" id="PF00037">
    <property type="entry name" value="Fer4"/>
    <property type="match status" value="1"/>
</dbReference>
<reference evidence="10 11" key="1">
    <citation type="submission" date="2022-08" db="EMBL/GenBank/DDBJ databases">
        <title>Bacterial and archaeal communities from various locations to study Microbial Dark Matter (Phase II).</title>
        <authorList>
            <person name="Stepanauskas R."/>
        </authorList>
    </citation>
    <scope>NUCLEOTIDE SEQUENCE [LARGE SCALE GENOMIC DNA]</scope>
    <source>
        <strain evidence="10 11">PD1</strain>
    </source>
</reference>
<evidence type="ECO:0000313" key="10">
    <source>
        <dbReference type="EMBL" id="MCS3919435.1"/>
    </source>
</evidence>
<dbReference type="InterPro" id="IPR017896">
    <property type="entry name" value="4Fe4S_Fe-S-bd"/>
</dbReference>
<evidence type="ECO:0000256" key="5">
    <source>
        <dbReference type="ARBA" id="ARBA00022827"/>
    </source>
</evidence>
<keyword evidence="7" id="KW-0408">Iron</keyword>
<keyword evidence="4" id="KW-0479">Metal-binding</keyword>
<protein>
    <submittedName>
        <fullName evidence="10">Heterodisulfide reductase subunit A</fullName>
        <ecNumber evidence="10">1.8.98.1</ecNumber>
    </submittedName>
</protein>
<keyword evidence="8" id="KW-0411">Iron-sulfur</keyword>
<feature type="domain" description="4Fe-4S ferredoxin-type" evidence="9">
    <location>
        <begin position="615"/>
        <end position="644"/>
    </location>
</feature>
<evidence type="ECO:0000256" key="6">
    <source>
        <dbReference type="ARBA" id="ARBA00023002"/>
    </source>
</evidence>
<dbReference type="SUPFAM" id="SSF54862">
    <property type="entry name" value="4Fe-4S ferredoxins"/>
    <property type="match status" value="1"/>
</dbReference>
<accession>A0ABT2ERA8</accession>
<dbReference type="InterPro" id="IPR017900">
    <property type="entry name" value="4Fe4S_Fe_S_CS"/>
</dbReference>
<dbReference type="SUPFAM" id="SSF51905">
    <property type="entry name" value="FAD/NAD(P)-binding domain"/>
    <property type="match status" value="1"/>
</dbReference>
<keyword evidence="6 10" id="KW-0560">Oxidoreductase</keyword>
<dbReference type="PROSITE" id="PS51379">
    <property type="entry name" value="4FE4S_FER_2"/>
    <property type="match status" value="3"/>
</dbReference>
<feature type="domain" description="4Fe-4S ferredoxin-type" evidence="9">
    <location>
        <begin position="576"/>
        <end position="605"/>
    </location>
</feature>
<evidence type="ECO:0000256" key="7">
    <source>
        <dbReference type="ARBA" id="ARBA00023004"/>
    </source>
</evidence>
<dbReference type="EC" id="1.8.98.1" evidence="10"/>
<dbReference type="InterPro" id="IPR036188">
    <property type="entry name" value="FAD/NAD-bd_sf"/>
</dbReference>
<organism evidence="10 11">
    <name type="scientific">Candidatus Fervidibacter sacchari</name>
    <dbReference type="NCBI Taxonomy" id="1448929"/>
    <lineage>
        <taxon>Bacteria</taxon>
        <taxon>Candidatus Fervidibacterota</taxon>
        <taxon>Candidatus Fervidibacter</taxon>
    </lineage>
</organism>
<dbReference type="EMBL" id="JANUCP010000003">
    <property type="protein sequence ID" value="MCS3919435.1"/>
    <property type="molecule type" value="Genomic_DNA"/>
</dbReference>
<dbReference type="Gene3D" id="3.30.70.20">
    <property type="match status" value="2"/>
</dbReference>
<comment type="similarity">
    <text evidence="2">Belongs to the HdrA family.</text>
</comment>
<keyword evidence="5" id="KW-0285">Flavoprotein</keyword>
<dbReference type="RefSeq" id="WP_259095847.1">
    <property type="nucleotide sequence ID" value="NZ_CP130454.1"/>
</dbReference>
<proteinExistence type="inferred from homology"/>
<dbReference type="InterPro" id="IPR039650">
    <property type="entry name" value="HdrA-like"/>
</dbReference>